<dbReference type="KEGG" id="ovi:T265_11266"/>
<keyword evidence="2" id="KW-1185">Reference proteome</keyword>
<dbReference type="AlphaFoldDB" id="A0A074ZY67"/>
<dbReference type="GeneID" id="20325434"/>
<dbReference type="CTD" id="20325434"/>
<accession>A0A074ZY67</accession>
<reference evidence="1 2" key="1">
    <citation type="submission" date="2013-11" db="EMBL/GenBank/DDBJ databases">
        <title>Opisthorchis viverrini - life in the bile duct.</title>
        <authorList>
            <person name="Young N.D."/>
            <person name="Nagarajan N."/>
            <person name="Lin S.J."/>
            <person name="Korhonen P.K."/>
            <person name="Jex A.R."/>
            <person name="Hall R.S."/>
            <person name="Safavi-Hemami H."/>
            <person name="Kaewkong W."/>
            <person name="Bertrand D."/>
            <person name="Gao S."/>
            <person name="Seet Q."/>
            <person name="Wongkham S."/>
            <person name="Teh B.T."/>
            <person name="Wongkham C."/>
            <person name="Intapan P.M."/>
            <person name="Maleewong W."/>
            <person name="Yang X."/>
            <person name="Hu M."/>
            <person name="Wang Z."/>
            <person name="Hofmann A."/>
            <person name="Sternberg P.W."/>
            <person name="Tan P."/>
            <person name="Wang J."/>
            <person name="Gasser R.B."/>
        </authorList>
    </citation>
    <scope>NUCLEOTIDE SEQUENCE [LARGE SCALE GENOMIC DNA]</scope>
</reference>
<evidence type="ECO:0000313" key="2">
    <source>
        <dbReference type="Proteomes" id="UP000054324"/>
    </source>
</evidence>
<organism evidence="1 2">
    <name type="scientific">Opisthorchis viverrini</name>
    <name type="common">Southeast Asian liver fluke</name>
    <dbReference type="NCBI Taxonomy" id="6198"/>
    <lineage>
        <taxon>Eukaryota</taxon>
        <taxon>Metazoa</taxon>
        <taxon>Spiralia</taxon>
        <taxon>Lophotrochozoa</taxon>
        <taxon>Platyhelminthes</taxon>
        <taxon>Trematoda</taxon>
        <taxon>Digenea</taxon>
        <taxon>Opisthorchiida</taxon>
        <taxon>Opisthorchiata</taxon>
        <taxon>Opisthorchiidae</taxon>
        <taxon>Opisthorchis</taxon>
    </lineage>
</organism>
<dbReference type="EMBL" id="KL597090">
    <property type="protein sequence ID" value="KER20119.1"/>
    <property type="molecule type" value="Genomic_DNA"/>
</dbReference>
<protein>
    <submittedName>
        <fullName evidence="1">Uncharacterized protein</fullName>
    </submittedName>
</protein>
<name>A0A074ZY67_OPIVI</name>
<dbReference type="Proteomes" id="UP000054324">
    <property type="component" value="Unassembled WGS sequence"/>
</dbReference>
<evidence type="ECO:0000313" key="1">
    <source>
        <dbReference type="EMBL" id="KER20119.1"/>
    </source>
</evidence>
<gene>
    <name evidence="1" type="ORF">T265_11266</name>
</gene>
<proteinExistence type="predicted"/>
<dbReference type="RefSeq" id="XP_009176140.1">
    <property type="nucleotide sequence ID" value="XM_009177876.1"/>
</dbReference>
<sequence>MIVKPEADQNDSYFCLNSAARGGTGDMQIYVILVHRSVYGGISGYLDDDSQDSLRVAFQMENTSRITE</sequence>